<evidence type="ECO:0000256" key="8">
    <source>
        <dbReference type="RuleBase" id="RU003905"/>
    </source>
</evidence>
<dbReference type="InterPro" id="IPR019927">
    <property type="entry name" value="Ribosomal_uL3_bac/org-type"/>
</dbReference>
<keyword evidence="3 7" id="KW-0694">RNA-binding</keyword>
<keyword evidence="5 7" id="KW-0687">Ribonucleoprotein</keyword>
<organism evidence="10 11">
    <name type="scientific">Garciella nitratireducens DSM 15102</name>
    <dbReference type="NCBI Taxonomy" id="1121911"/>
    <lineage>
        <taxon>Bacteria</taxon>
        <taxon>Bacillati</taxon>
        <taxon>Bacillota</taxon>
        <taxon>Clostridia</taxon>
        <taxon>Eubacteriales</taxon>
        <taxon>Eubacteriaceae</taxon>
        <taxon>Garciella</taxon>
    </lineage>
</organism>
<accession>A0A1T4PSR9</accession>
<dbReference type="GO" id="GO:0003735">
    <property type="term" value="F:structural constituent of ribosome"/>
    <property type="evidence" value="ECO:0007669"/>
    <property type="project" value="UniProtKB-UniRule"/>
</dbReference>
<dbReference type="PANTHER" id="PTHR11229:SF16">
    <property type="entry name" value="LARGE RIBOSOMAL SUBUNIT PROTEIN UL3C"/>
    <property type="match status" value="1"/>
</dbReference>
<evidence type="ECO:0000256" key="3">
    <source>
        <dbReference type="ARBA" id="ARBA00022884"/>
    </source>
</evidence>
<name>A0A1T4PSR9_9FIRM</name>
<keyword evidence="4 7" id="KW-0689">Ribosomal protein</keyword>
<evidence type="ECO:0000313" key="10">
    <source>
        <dbReference type="EMBL" id="SJZ94573.1"/>
    </source>
</evidence>
<dbReference type="Proteomes" id="UP000196365">
    <property type="component" value="Unassembled WGS sequence"/>
</dbReference>
<dbReference type="SUPFAM" id="SSF50447">
    <property type="entry name" value="Translation proteins"/>
    <property type="match status" value="1"/>
</dbReference>
<keyword evidence="2 7" id="KW-0699">rRNA-binding</keyword>
<evidence type="ECO:0000256" key="6">
    <source>
        <dbReference type="ARBA" id="ARBA00035243"/>
    </source>
</evidence>
<comment type="similarity">
    <text evidence="1 7 8">Belongs to the universal ribosomal protein uL3 family.</text>
</comment>
<protein>
    <recommendedName>
        <fullName evidence="6 7">Large ribosomal subunit protein uL3</fullName>
    </recommendedName>
</protein>
<dbReference type="Pfam" id="PF00297">
    <property type="entry name" value="Ribosomal_L3"/>
    <property type="match status" value="1"/>
</dbReference>
<dbReference type="InterPro" id="IPR019926">
    <property type="entry name" value="Ribosomal_uL3_CS"/>
</dbReference>
<evidence type="ECO:0000313" key="11">
    <source>
        <dbReference type="Proteomes" id="UP000196365"/>
    </source>
</evidence>
<dbReference type="FunFam" id="2.40.30.10:FF:000004">
    <property type="entry name" value="50S ribosomal protein L3"/>
    <property type="match status" value="1"/>
</dbReference>
<dbReference type="GO" id="GO:0019843">
    <property type="term" value="F:rRNA binding"/>
    <property type="evidence" value="ECO:0007669"/>
    <property type="project" value="UniProtKB-UniRule"/>
</dbReference>
<dbReference type="NCBIfam" id="TIGR03625">
    <property type="entry name" value="L3_bact"/>
    <property type="match status" value="1"/>
</dbReference>
<evidence type="ECO:0000256" key="9">
    <source>
        <dbReference type="RuleBase" id="RU003906"/>
    </source>
</evidence>
<dbReference type="AlphaFoldDB" id="A0A1T4PSR9"/>
<evidence type="ECO:0000256" key="2">
    <source>
        <dbReference type="ARBA" id="ARBA00022730"/>
    </source>
</evidence>
<dbReference type="RefSeq" id="WP_087679523.1">
    <property type="nucleotide sequence ID" value="NZ_FUWV01000020.1"/>
</dbReference>
<sequence>MEKAILGKKIGMTQVFTEEGQLVPVTVVEAGPCVVVQKKTVEKEGYNAVQLGYADVKEHRVNKPIRGHFDKVGVPYRKYLKEFKLDNTNEFEVGQEIKVDIFQAGDKIDVRGISKGKGFQGTIKRWNGHRGPMAHGSKYHRAVGSMGGASYPSRVFKGKKMPGHMGHVPVTIQNLEVVKVDSENNLLLIKGAVPGGKGTLLSIRDSIKTTK</sequence>
<dbReference type="InterPro" id="IPR009000">
    <property type="entry name" value="Transl_B-barrel_sf"/>
</dbReference>
<gene>
    <name evidence="7" type="primary">rplC</name>
    <name evidence="10" type="ORF">SAMN02745973_02205</name>
</gene>
<dbReference type="InterPro" id="IPR000597">
    <property type="entry name" value="Ribosomal_uL3"/>
</dbReference>
<evidence type="ECO:0000256" key="1">
    <source>
        <dbReference type="ARBA" id="ARBA00006540"/>
    </source>
</evidence>
<evidence type="ECO:0000256" key="5">
    <source>
        <dbReference type="ARBA" id="ARBA00023274"/>
    </source>
</evidence>
<keyword evidence="11" id="KW-1185">Reference proteome</keyword>
<evidence type="ECO:0000256" key="7">
    <source>
        <dbReference type="HAMAP-Rule" id="MF_01325"/>
    </source>
</evidence>
<proteinExistence type="inferred from homology"/>
<comment type="function">
    <text evidence="7 9">One of the primary rRNA binding proteins, it binds directly near the 3'-end of the 23S rRNA, where it nucleates assembly of the 50S subunit.</text>
</comment>
<dbReference type="GO" id="GO:0006412">
    <property type="term" value="P:translation"/>
    <property type="evidence" value="ECO:0007669"/>
    <property type="project" value="UniProtKB-UniRule"/>
</dbReference>
<evidence type="ECO:0000256" key="4">
    <source>
        <dbReference type="ARBA" id="ARBA00022980"/>
    </source>
</evidence>
<dbReference type="PANTHER" id="PTHR11229">
    <property type="entry name" value="50S RIBOSOMAL PROTEIN L3"/>
    <property type="match status" value="1"/>
</dbReference>
<dbReference type="Gene3D" id="3.30.160.810">
    <property type="match status" value="1"/>
</dbReference>
<dbReference type="EMBL" id="FUWV01000020">
    <property type="protein sequence ID" value="SJZ94573.1"/>
    <property type="molecule type" value="Genomic_DNA"/>
</dbReference>
<dbReference type="FunFam" id="3.30.160.810:FF:000001">
    <property type="entry name" value="50S ribosomal protein L3"/>
    <property type="match status" value="1"/>
</dbReference>
<dbReference type="OrthoDB" id="9806135at2"/>
<dbReference type="Gene3D" id="2.40.30.10">
    <property type="entry name" value="Translation factors"/>
    <property type="match status" value="1"/>
</dbReference>
<dbReference type="GO" id="GO:0022625">
    <property type="term" value="C:cytosolic large ribosomal subunit"/>
    <property type="evidence" value="ECO:0007669"/>
    <property type="project" value="TreeGrafter"/>
</dbReference>
<dbReference type="HAMAP" id="MF_01325_B">
    <property type="entry name" value="Ribosomal_uL3_B"/>
    <property type="match status" value="1"/>
</dbReference>
<dbReference type="PROSITE" id="PS00474">
    <property type="entry name" value="RIBOSOMAL_L3"/>
    <property type="match status" value="1"/>
</dbReference>
<reference evidence="10 11" key="1">
    <citation type="submission" date="2017-02" db="EMBL/GenBank/DDBJ databases">
        <authorList>
            <person name="Peterson S.W."/>
        </authorList>
    </citation>
    <scope>NUCLEOTIDE SEQUENCE [LARGE SCALE GENOMIC DNA]</scope>
    <source>
        <strain evidence="10 11">DSM 15102</strain>
    </source>
</reference>
<comment type="subunit">
    <text evidence="7 9">Part of the 50S ribosomal subunit. Forms a cluster with proteins L14 and L19.</text>
</comment>